<dbReference type="InterPro" id="IPR036513">
    <property type="entry name" value="STAS_dom_sf"/>
</dbReference>
<organism evidence="2 3">
    <name type="scientific">Pseudonocardia ailaonensis</name>
    <dbReference type="NCBI Taxonomy" id="367279"/>
    <lineage>
        <taxon>Bacteria</taxon>
        <taxon>Bacillati</taxon>
        <taxon>Actinomycetota</taxon>
        <taxon>Actinomycetes</taxon>
        <taxon>Pseudonocardiales</taxon>
        <taxon>Pseudonocardiaceae</taxon>
        <taxon>Pseudonocardia</taxon>
    </lineage>
</organism>
<dbReference type="Proteomes" id="UP001500449">
    <property type="component" value="Unassembled WGS sequence"/>
</dbReference>
<dbReference type="InterPro" id="IPR002645">
    <property type="entry name" value="STAS_dom"/>
</dbReference>
<proteinExistence type="predicted"/>
<dbReference type="SUPFAM" id="SSF52091">
    <property type="entry name" value="SpoIIaa-like"/>
    <property type="match status" value="1"/>
</dbReference>
<dbReference type="Gene3D" id="3.30.750.24">
    <property type="entry name" value="STAS domain"/>
    <property type="match status" value="1"/>
</dbReference>
<dbReference type="RefSeq" id="WP_344416519.1">
    <property type="nucleotide sequence ID" value="NZ_BAAAQK010000006.1"/>
</dbReference>
<name>A0ABN2N135_9PSEU</name>
<accession>A0ABN2N135</accession>
<keyword evidence="3" id="KW-1185">Reference proteome</keyword>
<gene>
    <name evidence="2" type="ORF">GCM10009836_28570</name>
</gene>
<protein>
    <recommendedName>
        <fullName evidence="1">STAS domain-containing protein</fullName>
    </recommendedName>
</protein>
<evidence type="ECO:0000313" key="3">
    <source>
        <dbReference type="Proteomes" id="UP001500449"/>
    </source>
</evidence>
<evidence type="ECO:0000259" key="1">
    <source>
        <dbReference type="PROSITE" id="PS50801"/>
    </source>
</evidence>
<dbReference type="PROSITE" id="PS50801">
    <property type="entry name" value="STAS"/>
    <property type="match status" value="1"/>
</dbReference>
<sequence length="132" mass="14057">MTLARPGTLAIEVPDPRFYVVRISGEVDRLLVARLLRLIETRLWVAAGGHVATAHVLLDLSDVHEVRGGALGGLRHAAHVARIRGATLHLTGCGALVTHLDLRERQALRAFTILPSVEAALTELGGAAVQPS</sequence>
<feature type="domain" description="STAS" evidence="1">
    <location>
        <begin position="20"/>
        <end position="124"/>
    </location>
</feature>
<dbReference type="EMBL" id="BAAAQK010000006">
    <property type="protein sequence ID" value="GAA1847259.1"/>
    <property type="molecule type" value="Genomic_DNA"/>
</dbReference>
<reference evidence="2 3" key="1">
    <citation type="journal article" date="2019" name="Int. J. Syst. Evol. Microbiol.">
        <title>The Global Catalogue of Microorganisms (GCM) 10K type strain sequencing project: providing services to taxonomists for standard genome sequencing and annotation.</title>
        <authorList>
            <consortium name="The Broad Institute Genomics Platform"/>
            <consortium name="The Broad Institute Genome Sequencing Center for Infectious Disease"/>
            <person name="Wu L."/>
            <person name="Ma J."/>
        </authorList>
    </citation>
    <scope>NUCLEOTIDE SEQUENCE [LARGE SCALE GENOMIC DNA]</scope>
    <source>
        <strain evidence="2 3">JCM 16009</strain>
    </source>
</reference>
<evidence type="ECO:0000313" key="2">
    <source>
        <dbReference type="EMBL" id="GAA1847259.1"/>
    </source>
</evidence>
<comment type="caution">
    <text evidence="2">The sequence shown here is derived from an EMBL/GenBank/DDBJ whole genome shotgun (WGS) entry which is preliminary data.</text>
</comment>